<dbReference type="AlphaFoldDB" id="A0A8S3SDI4"/>
<feature type="region of interest" description="Disordered" evidence="7">
    <location>
        <begin position="257"/>
        <end position="286"/>
    </location>
</feature>
<keyword evidence="4 10" id="KW-0808">Transferase</keyword>
<evidence type="ECO:0000259" key="9">
    <source>
        <dbReference type="Pfam" id="PF18738"/>
    </source>
</evidence>
<evidence type="ECO:0000256" key="1">
    <source>
        <dbReference type="ARBA" id="ARBA00000001"/>
    </source>
</evidence>
<sequence length="286" mass="32847">MLDTDIKRCKRPSTVSENLTYKQNLFKTKRKDRLTNVNLAGLFKLTVHIFLLGGGIEDDHIPFLRKGVKILHLISSPFPRVWHTMGDDETAIDYDVTDNFNRIFRTFVANYLRLDATDSNYVPDSKTFDVTLMITLLRNLATISLPVCGFDHLPSTTETMPGSDLARIKYYRNYMAHLGNGKIDTTFFNTAWNDTTSAIERLGGQQMKQECDYLKTRPLDQTNQEIMLDIKRSKDEIRDLKESFKSLKMSHTEIKKSHELLQEDHADVSKTSKARNVSEGHSSMEC</sequence>
<dbReference type="Proteomes" id="UP000683360">
    <property type="component" value="Unassembled WGS sequence"/>
</dbReference>
<proteinExistence type="inferred from homology"/>
<evidence type="ECO:0000256" key="4">
    <source>
        <dbReference type="ARBA" id="ARBA00022679"/>
    </source>
</evidence>
<dbReference type="EMBL" id="CAJPWZ010001433">
    <property type="protein sequence ID" value="CAG2215051.1"/>
    <property type="molecule type" value="Genomic_DNA"/>
</dbReference>
<feature type="coiled-coil region" evidence="6">
    <location>
        <begin position="223"/>
        <end position="250"/>
    </location>
</feature>
<dbReference type="GO" id="GO:0016603">
    <property type="term" value="F:glutaminyl-peptide cyclotransferase activity"/>
    <property type="evidence" value="ECO:0007669"/>
    <property type="project" value="UniProtKB-EC"/>
</dbReference>
<keyword evidence="11" id="KW-1185">Reference proteome</keyword>
<dbReference type="GO" id="GO:0008270">
    <property type="term" value="F:zinc ion binding"/>
    <property type="evidence" value="ECO:0007669"/>
    <property type="project" value="TreeGrafter"/>
</dbReference>
<dbReference type="Pfam" id="PF04389">
    <property type="entry name" value="Peptidase_M28"/>
    <property type="match status" value="1"/>
</dbReference>
<dbReference type="InterPro" id="IPR041249">
    <property type="entry name" value="HEPN_DZIP3"/>
</dbReference>
<evidence type="ECO:0000256" key="2">
    <source>
        <dbReference type="ARBA" id="ARBA00006014"/>
    </source>
</evidence>
<organism evidence="10 11">
    <name type="scientific">Mytilus edulis</name>
    <name type="common">Blue mussel</name>
    <dbReference type="NCBI Taxonomy" id="6550"/>
    <lineage>
        <taxon>Eukaryota</taxon>
        <taxon>Metazoa</taxon>
        <taxon>Spiralia</taxon>
        <taxon>Lophotrochozoa</taxon>
        <taxon>Mollusca</taxon>
        <taxon>Bivalvia</taxon>
        <taxon>Autobranchia</taxon>
        <taxon>Pteriomorphia</taxon>
        <taxon>Mytilida</taxon>
        <taxon>Mytiloidea</taxon>
        <taxon>Mytilidae</taxon>
        <taxon>Mytilinae</taxon>
        <taxon>Mytilus</taxon>
    </lineage>
</organism>
<comment type="catalytic activity">
    <reaction evidence="1">
        <text>N-terminal L-glutaminyl-[peptide] = N-terminal 5-oxo-L-prolyl-[peptide] + NH4(+)</text>
        <dbReference type="Rhea" id="RHEA:23652"/>
        <dbReference type="Rhea" id="RHEA-COMP:11736"/>
        <dbReference type="Rhea" id="RHEA-COMP:11846"/>
        <dbReference type="ChEBI" id="CHEBI:28938"/>
        <dbReference type="ChEBI" id="CHEBI:64722"/>
        <dbReference type="ChEBI" id="CHEBI:87215"/>
        <dbReference type="EC" id="2.3.2.5"/>
    </reaction>
</comment>
<evidence type="ECO:0000313" key="11">
    <source>
        <dbReference type="Proteomes" id="UP000683360"/>
    </source>
</evidence>
<dbReference type="SUPFAM" id="SSF53187">
    <property type="entry name" value="Zn-dependent exopeptidases"/>
    <property type="match status" value="1"/>
</dbReference>
<dbReference type="PANTHER" id="PTHR12283:SF6">
    <property type="entry name" value="GLUTAMINYL-PEPTIDE CYCLOTRANSFERASE-RELATED"/>
    <property type="match status" value="1"/>
</dbReference>
<comment type="caution">
    <text evidence="10">The sequence shown here is derived from an EMBL/GenBank/DDBJ whole genome shotgun (WGS) entry which is preliminary data.</text>
</comment>
<feature type="domain" description="DZIP3-like HEPN" evidence="9">
    <location>
        <begin position="119"/>
        <end position="225"/>
    </location>
</feature>
<dbReference type="EC" id="2.3.2.5" evidence="3"/>
<dbReference type="InterPro" id="IPR007484">
    <property type="entry name" value="Peptidase_M28"/>
</dbReference>
<reference evidence="10" key="1">
    <citation type="submission" date="2021-03" db="EMBL/GenBank/DDBJ databases">
        <authorList>
            <person name="Bekaert M."/>
        </authorList>
    </citation>
    <scope>NUCLEOTIDE SEQUENCE</scope>
</reference>
<evidence type="ECO:0000256" key="5">
    <source>
        <dbReference type="ARBA" id="ARBA00023315"/>
    </source>
</evidence>
<dbReference type="Gene3D" id="3.40.630.10">
    <property type="entry name" value="Zn peptidases"/>
    <property type="match status" value="1"/>
</dbReference>
<keyword evidence="6" id="KW-0175">Coiled coil</keyword>
<accession>A0A8S3SDI4</accession>
<dbReference type="Pfam" id="PF18738">
    <property type="entry name" value="HEPN_DZIP3"/>
    <property type="match status" value="1"/>
</dbReference>
<dbReference type="OrthoDB" id="3907302at2759"/>
<evidence type="ECO:0000256" key="7">
    <source>
        <dbReference type="SAM" id="MobiDB-lite"/>
    </source>
</evidence>
<evidence type="ECO:0000256" key="3">
    <source>
        <dbReference type="ARBA" id="ARBA00012012"/>
    </source>
</evidence>
<gene>
    <name evidence="10" type="ORF">MEDL_28828</name>
</gene>
<protein>
    <recommendedName>
        <fullName evidence="3">glutaminyl-peptide cyclotransferase</fullName>
        <ecNumber evidence="3">2.3.2.5</ecNumber>
    </recommendedName>
</protein>
<evidence type="ECO:0000256" key="6">
    <source>
        <dbReference type="SAM" id="Coils"/>
    </source>
</evidence>
<name>A0A8S3SDI4_MYTED</name>
<comment type="similarity">
    <text evidence="2">Belongs to the glutaminyl-peptide cyclotransferase family.</text>
</comment>
<evidence type="ECO:0000313" key="10">
    <source>
        <dbReference type="EMBL" id="CAG2215051.1"/>
    </source>
</evidence>
<dbReference type="PANTHER" id="PTHR12283">
    <property type="entry name" value="GLUTAMINYL-PEPTIDE CYCLOTRANSFERASE"/>
    <property type="match status" value="1"/>
</dbReference>
<evidence type="ECO:0000259" key="8">
    <source>
        <dbReference type="Pfam" id="PF04389"/>
    </source>
</evidence>
<keyword evidence="5 10" id="KW-0012">Acyltransferase</keyword>
<feature type="domain" description="Peptidase M28" evidence="8">
    <location>
        <begin position="55"/>
        <end position="107"/>
    </location>
</feature>
<dbReference type="InterPro" id="IPR040234">
    <property type="entry name" value="QC/QCL"/>
</dbReference>